<keyword evidence="4" id="KW-0808">Transferase</keyword>
<feature type="transmembrane region" description="Helical" evidence="7">
    <location>
        <begin position="274"/>
        <end position="292"/>
    </location>
</feature>
<keyword evidence="7" id="KW-0812">Transmembrane</keyword>
<dbReference type="PANTHER" id="PTHR43711">
    <property type="entry name" value="TWO-COMPONENT HISTIDINE KINASE"/>
    <property type="match status" value="1"/>
</dbReference>
<dbReference type="SMART" id="SM00387">
    <property type="entry name" value="HATPase_c"/>
    <property type="match status" value="1"/>
</dbReference>
<dbReference type="SMART" id="SM00388">
    <property type="entry name" value="HisKA"/>
    <property type="match status" value="1"/>
</dbReference>
<evidence type="ECO:0000256" key="5">
    <source>
        <dbReference type="ARBA" id="ARBA00022777"/>
    </source>
</evidence>
<dbReference type="Proteomes" id="UP000053300">
    <property type="component" value="Unassembled WGS sequence"/>
</dbReference>
<keyword evidence="7" id="KW-1133">Transmembrane helix</keyword>
<dbReference type="CDD" id="cd00130">
    <property type="entry name" value="PAS"/>
    <property type="match status" value="1"/>
</dbReference>
<dbReference type="PROSITE" id="PS50112">
    <property type="entry name" value="PAS"/>
    <property type="match status" value="1"/>
</dbReference>
<dbReference type="STRING" id="225992.B5M06_12760"/>
<dbReference type="InterPro" id="IPR036890">
    <property type="entry name" value="HATPase_C_sf"/>
</dbReference>
<sequence>MVVFSIAIGLMWRELGYAQQRKLQQLEMLASVMEAHATQVFESGLLALDNLAASLTQEPLSISALEAQQTYYLQSLPFLRSLALVSIQGHVLASTTSSDRGGTVDLQRLMPGGVMDQRVMIGPWIQGRSLVEVDTSASIPSHLGFIPLIRRVQLDANRSVVLVAQLNPDALATYQQQLLEVSGPGTHVLLSLNDGSLLSQVGQHPSPAGSDPRTHVLFSSMQSARKGSYGPLKKFDESVLGAWHGSSSLPLVTLVEQPYAATQQEWRASLRGPLIFMLLALVLIVLMTFIAWRNARAREIAQSERNEVIQATTKREQEQLALTSQLLESNPLPICMTDMDGRFMTVNQAWEHFMGLPRERVLGLRNSEFLPPQEARAYDSHNERLLLAGGHVRYEERLHRPDGSVCDVQVTKVRLESHQGQPLGLLIVKMDITAFLAARDLAEQASRAKSEFVANISHELRTPLQSILGFSELGMLRAHQYDKLAHMFGDIHAAGERMLALVNNLLDLGKMDISIGAFKFERHDVRMLAQEVASELEPQLKRKCQALALQLGSDPLIAKVDRVRFVQVVRNVLANAVKFSPENRPICITAALQNNSRIHLTVRDQGPGIPLAELETVFQAFVQSSQTSDGSGGSGLGLAICQKIMLAHGGSIYAANAPGGGAIFHIILPAAELTNSEYVTTAP</sequence>
<evidence type="ECO:0000256" key="2">
    <source>
        <dbReference type="ARBA" id="ARBA00012438"/>
    </source>
</evidence>
<evidence type="ECO:0000256" key="7">
    <source>
        <dbReference type="SAM" id="Phobius"/>
    </source>
</evidence>
<dbReference type="InterPro" id="IPR013656">
    <property type="entry name" value="PAS_4"/>
</dbReference>
<evidence type="ECO:0000313" key="12">
    <source>
        <dbReference type="Proteomes" id="UP000053300"/>
    </source>
</evidence>
<dbReference type="SMART" id="SM00091">
    <property type="entry name" value="PAS"/>
    <property type="match status" value="1"/>
</dbReference>
<keyword evidence="6" id="KW-0902">Two-component regulatory system</keyword>
<dbReference type="Pfam" id="PF08448">
    <property type="entry name" value="PAS_4"/>
    <property type="match status" value="1"/>
</dbReference>
<evidence type="ECO:0000256" key="3">
    <source>
        <dbReference type="ARBA" id="ARBA00022553"/>
    </source>
</evidence>
<evidence type="ECO:0000313" key="11">
    <source>
        <dbReference type="EMBL" id="KUF38046.1"/>
    </source>
</evidence>
<evidence type="ECO:0000256" key="4">
    <source>
        <dbReference type="ARBA" id="ARBA00022679"/>
    </source>
</evidence>
<dbReference type="InterPro" id="IPR036097">
    <property type="entry name" value="HisK_dim/P_sf"/>
</dbReference>
<comment type="catalytic activity">
    <reaction evidence="1">
        <text>ATP + protein L-histidine = ADP + protein N-phospho-L-histidine.</text>
        <dbReference type="EC" id="2.7.13.3"/>
    </reaction>
</comment>
<dbReference type="Gene3D" id="3.30.565.10">
    <property type="entry name" value="Histidine kinase-like ATPase, C-terminal domain"/>
    <property type="match status" value="1"/>
</dbReference>
<dbReference type="EMBL" id="LPXH01000041">
    <property type="protein sequence ID" value="KUF38046.1"/>
    <property type="molecule type" value="Genomic_DNA"/>
</dbReference>
<accession>A0A0W7YSH3</accession>
<gene>
    <name evidence="11" type="ORF">AS359_04750</name>
    <name evidence="10" type="ORF">B5M06_12760</name>
</gene>
<dbReference type="OrthoDB" id="8579121at2"/>
<dbReference type="InterPro" id="IPR000014">
    <property type="entry name" value="PAS"/>
</dbReference>
<dbReference type="AlphaFoldDB" id="A0A0W7YSH3"/>
<proteinExistence type="predicted"/>
<evidence type="ECO:0000259" key="9">
    <source>
        <dbReference type="PROSITE" id="PS50112"/>
    </source>
</evidence>
<keyword evidence="3" id="KW-0597">Phosphoprotein</keyword>
<dbReference type="FunFam" id="1.10.287.130:FF:000001">
    <property type="entry name" value="Two-component sensor histidine kinase"/>
    <property type="match status" value="1"/>
</dbReference>
<dbReference type="PROSITE" id="PS50109">
    <property type="entry name" value="HIS_KIN"/>
    <property type="match status" value="1"/>
</dbReference>
<evidence type="ECO:0000259" key="8">
    <source>
        <dbReference type="PROSITE" id="PS50109"/>
    </source>
</evidence>
<evidence type="ECO:0000256" key="6">
    <source>
        <dbReference type="ARBA" id="ARBA00023012"/>
    </source>
</evidence>
<organism evidence="11 12">
    <name type="scientific">Comamonas kerstersii</name>
    <dbReference type="NCBI Taxonomy" id="225992"/>
    <lineage>
        <taxon>Bacteria</taxon>
        <taxon>Pseudomonadati</taxon>
        <taxon>Pseudomonadota</taxon>
        <taxon>Betaproteobacteria</taxon>
        <taxon>Burkholderiales</taxon>
        <taxon>Comamonadaceae</taxon>
        <taxon>Comamonas</taxon>
    </lineage>
</organism>
<dbReference type="PRINTS" id="PR00344">
    <property type="entry name" value="BCTRLSENSOR"/>
</dbReference>
<keyword evidence="12" id="KW-1185">Reference proteome</keyword>
<evidence type="ECO:0000256" key="1">
    <source>
        <dbReference type="ARBA" id="ARBA00000085"/>
    </source>
</evidence>
<accession>A0A1V0BJ46</accession>
<dbReference type="Gene3D" id="1.10.287.130">
    <property type="match status" value="1"/>
</dbReference>
<dbReference type="Gene3D" id="3.30.450.20">
    <property type="entry name" value="PAS domain"/>
    <property type="match status" value="2"/>
</dbReference>
<reference evidence="11 12" key="1">
    <citation type="submission" date="2015-12" db="EMBL/GenBank/DDBJ databases">
        <title>Complete genome sequence of a multi-drug resistant strain Acidovorax sp. 12322-1.</title>
        <authorList>
            <person name="Ming D."/>
            <person name="Wang M."/>
            <person name="Hu S."/>
            <person name="Zhou Y."/>
            <person name="Jiang T."/>
        </authorList>
    </citation>
    <scope>NUCLEOTIDE SEQUENCE [LARGE SCALE GENOMIC DNA]</scope>
    <source>
        <strain evidence="11 12">12322-1</strain>
    </source>
</reference>
<dbReference type="NCBIfam" id="TIGR00229">
    <property type="entry name" value="sensory_box"/>
    <property type="match status" value="1"/>
</dbReference>
<dbReference type="GO" id="GO:0000155">
    <property type="term" value="F:phosphorelay sensor kinase activity"/>
    <property type="evidence" value="ECO:0007669"/>
    <property type="project" value="InterPro"/>
</dbReference>
<evidence type="ECO:0000313" key="10">
    <source>
        <dbReference type="EMBL" id="AQZ99966.1"/>
    </source>
</evidence>
<dbReference type="InterPro" id="IPR003594">
    <property type="entry name" value="HATPase_dom"/>
</dbReference>
<dbReference type="SUPFAM" id="SSF47384">
    <property type="entry name" value="Homodimeric domain of signal transducing histidine kinase"/>
    <property type="match status" value="1"/>
</dbReference>
<feature type="domain" description="Histidine kinase" evidence="8">
    <location>
        <begin position="455"/>
        <end position="672"/>
    </location>
</feature>
<protein>
    <recommendedName>
        <fullName evidence="2">histidine kinase</fullName>
        <ecNumber evidence="2">2.7.13.3</ecNumber>
    </recommendedName>
</protein>
<dbReference type="Pfam" id="PF00512">
    <property type="entry name" value="HisKA"/>
    <property type="match status" value="1"/>
</dbReference>
<dbReference type="CDD" id="cd00082">
    <property type="entry name" value="HisKA"/>
    <property type="match status" value="1"/>
</dbReference>
<dbReference type="EC" id="2.7.13.3" evidence="2"/>
<dbReference type="SUPFAM" id="SSF55874">
    <property type="entry name" value="ATPase domain of HSP90 chaperone/DNA topoisomerase II/histidine kinase"/>
    <property type="match status" value="1"/>
</dbReference>
<keyword evidence="5 10" id="KW-0418">Kinase</keyword>
<feature type="domain" description="PAS" evidence="9">
    <location>
        <begin position="319"/>
        <end position="389"/>
    </location>
</feature>
<evidence type="ECO:0000313" key="13">
    <source>
        <dbReference type="Proteomes" id="UP000242792"/>
    </source>
</evidence>
<name>A0A0W7YSH3_9BURK</name>
<keyword evidence="7" id="KW-0472">Membrane</keyword>
<dbReference type="PANTHER" id="PTHR43711:SF31">
    <property type="entry name" value="HISTIDINE KINASE"/>
    <property type="match status" value="1"/>
</dbReference>
<dbReference type="InterPro" id="IPR050736">
    <property type="entry name" value="Sensor_HK_Regulatory"/>
</dbReference>
<dbReference type="KEGG" id="cke:B5M06_12760"/>
<dbReference type="InterPro" id="IPR035965">
    <property type="entry name" value="PAS-like_dom_sf"/>
</dbReference>
<dbReference type="CDD" id="cd00075">
    <property type="entry name" value="HATPase"/>
    <property type="match status" value="1"/>
</dbReference>
<dbReference type="EMBL" id="CP020121">
    <property type="protein sequence ID" value="AQZ99966.1"/>
    <property type="molecule type" value="Genomic_DNA"/>
</dbReference>
<dbReference type="InterPro" id="IPR004358">
    <property type="entry name" value="Sig_transdc_His_kin-like_C"/>
</dbReference>
<dbReference type="Pfam" id="PF02518">
    <property type="entry name" value="HATPase_c"/>
    <property type="match status" value="1"/>
</dbReference>
<dbReference type="Proteomes" id="UP000242792">
    <property type="component" value="Chromosome"/>
</dbReference>
<dbReference type="SUPFAM" id="SSF55785">
    <property type="entry name" value="PYP-like sensor domain (PAS domain)"/>
    <property type="match status" value="1"/>
</dbReference>
<reference evidence="10 13" key="2">
    <citation type="submission" date="2017-03" db="EMBL/GenBank/DDBJ databases">
        <title>Rapid Whole Genome Sequencing of Comamonas kerstersii Causing Continuous ambulatory Peritoneal Dialysis-Associated Peritonitis.</title>
        <authorList>
            <person name="Zheng B."/>
        </authorList>
    </citation>
    <scope>NUCLEOTIDE SEQUENCE [LARGE SCALE GENOMIC DNA]</scope>
    <source>
        <strain evidence="10 13">8943</strain>
    </source>
</reference>
<dbReference type="InterPro" id="IPR005467">
    <property type="entry name" value="His_kinase_dom"/>
</dbReference>
<dbReference type="InterPro" id="IPR003661">
    <property type="entry name" value="HisK_dim/P_dom"/>
</dbReference>